<dbReference type="InterPro" id="IPR005804">
    <property type="entry name" value="FA_desaturase_dom"/>
</dbReference>
<feature type="transmembrane region" description="Helical" evidence="1">
    <location>
        <begin position="167"/>
        <end position="185"/>
    </location>
</feature>
<dbReference type="PANTHER" id="PTHR19353">
    <property type="entry name" value="FATTY ACID DESATURASE 2"/>
    <property type="match status" value="1"/>
</dbReference>
<feature type="non-terminal residue" evidence="3">
    <location>
        <position position="298"/>
    </location>
</feature>
<accession>A7SVJ5</accession>
<dbReference type="STRING" id="45351.A7SVJ5"/>
<feature type="transmembrane region" description="Helical" evidence="1">
    <location>
        <begin position="139"/>
        <end position="160"/>
    </location>
</feature>
<dbReference type="GO" id="GO:0006629">
    <property type="term" value="P:lipid metabolic process"/>
    <property type="evidence" value="ECO:0000318"/>
    <property type="project" value="GO_Central"/>
</dbReference>
<dbReference type="CDD" id="cd03506">
    <property type="entry name" value="Delta6-FADS-like"/>
    <property type="match status" value="1"/>
</dbReference>
<dbReference type="InParanoid" id="A7SVJ5"/>
<keyword evidence="1" id="KW-0812">Transmembrane</keyword>
<feature type="domain" description="Fatty acid desaturase" evidence="2">
    <location>
        <begin position="2"/>
        <end position="271"/>
    </location>
</feature>
<evidence type="ECO:0000259" key="2">
    <source>
        <dbReference type="Pfam" id="PF00487"/>
    </source>
</evidence>
<dbReference type="KEGG" id="nve:5503278"/>
<dbReference type="eggNOG" id="KOG4232">
    <property type="taxonomic scope" value="Eukaryota"/>
</dbReference>
<keyword evidence="4" id="KW-1185">Reference proteome</keyword>
<feature type="transmembrane region" description="Helical" evidence="1">
    <location>
        <begin position="91"/>
        <end position="110"/>
    </location>
</feature>
<dbReference type="GO" id="GO:0016020">
    <property type="term" value="C:membrane"/>
    <property type="evidence" value="ECO:0000318"/>
    <property type="project" value="GO_Central"/>
</dbReference>
<keyword evidence="1" id="KW-0472">Membrane</keyword>
<dbReference type="PANTHER" id="PTHR19353:SF19">
    <property type="entry name" value="DELTA(5) FATTY ACID DESATURASE C-RELATED"/>
    <property type="match status" value="1"/>
</dbReference>
<gene>
    <name evidence="3" type="ORF">NEMVEDRAFT_v1g134174</name>
</gene>
<sequence length="298" mass="34552">VTAVVLGWCCALIGMVNLHDASHFAITRSPFVWKLVGSVHDFLNGSSLLVWTHQHVLGHHPYTNIDGADPDIVTSHEPADLRRIKWSQKWLPMYLYQHIYVPLIYCFLGIKTRFQDVTILFVIKANGAIRINNPSTTNIAIFICGKLFFVFYRIIIPLAILSFWKTVLYFIIADLVSSYWLALVFQASHVVSEVDWPEPDKEGKIHQDWAEMQIQTTQDYATDSWFWNTFTGALNHQTTHHLFPGISQFYYPQITPIVRDACREFNIRYNYKPTFSQALGAHIEHLRRLGQNKKTRQE</sequence>
<dbReference type="Pfam" id="PF00487">
    <property type="entry name" value="FA_desaturase"/>
    <property type="match status" value="1"/>
</dbReference>
<evidence type="ECO:0000313" key="4">
    <source>
        <dbReference type="Proteomes" id="UP000001593"/>
    </source>
</evidence>
<keyword evidence="1" id="KW-1133">Transmembrane helix</keyword>
<dbReference type="GO" id="GO:0008610">
    <property type="term" value="P:lipid biosynthetic process"/>
    <property type="evidence" value="ECO:0007669"/>
    <property type="project" value="UniProtKB-ARBA"/>
</dbReference>
<evidence type="ECO:0000256" key="1">
    <source>
        <dbReference type="SAM" id="Phobius"/>
    </source>
</evidence>
<dbReference type="EMBL" id="DS469837">
    <property type="protein sequence ID" value="EDO32278.1"/>
    <property type="molecule type" value="Genomic_DNA"/>
</dbReference>
<dbReference type="Proteomes" id="UP000001593">
    <property type="component" value="Unassembled WGS sequence"/>
</dbReference>
<name>A7SVJ5_NEMVE</name>
<proteinExistence type="predicted"/>
<dbReference type="HOGENOM" id="CLU_030320_0_0_1"/>
<dbReference type="InterPro" id="IPR012171">
    <property type="entry name" value="Fatty_acid_desaturase"/>
</dbReference>
<dbReference type="OMA" id="GWHHRHY"/>
<dbReference type="GO" id="GO:0016717">
    <property type="term" value="F:oxidoreductase activity, acting on paired donors, with oxidation of a pair of donors resulting in the reduction of molecular oxygen to two molecules of water"/>
    <property type="evidence" value="ECO:0000318"/>
    <property type="project" value="GO_Central"/>
</dbReference>
<dbReference type="PhylomeDB" id="A7SVJ5"/>
<dbReference type="AlphaFoldDB" id="A7SVJ5"/>
<protein>
    <recommendedName>
        <fullName evidence="2">Fatty acid desaturase domain-containing protein</fullName>
    </recommendedName>
</protein>
<reference evidence="3 4" key="1">
    <citation type="journal article" date="2007" name="Science">
        <title>Sea anemone genome reveals ancestral eumetazoan gene repertoire and genomic organization.</title>
        <authorList>
            <person name="Putnam N.H."/>
            <person name="Srivastava M."/>
            <person name="Hellsten U."/>
            <person name="Dirks B."/>
            <person name="Chapman J."/>
            <person name="Salamov A."/>
            <person name="Terry A."/>
            <person name="Shapiro H."/>
            <person name="Lindquist E."/>
            <person name="Kapitonov V.V."/>
            <person name="Jurka J."/>
            <person name="Genikhovich G."/>
            <person name="Grigoriev I.V."/>
            <person name="Lucas S.M."/>
            <person name="Steele R.E."/>
            <person name="Finnerty J.R."/>
            <person name="Technau U."/>
            <person name="Martindale M.Q."/>
            <person name="Rokhsar D.S."/>
        </authorList>
    </citation>
    <scope>NUCLEOTIDE SEQUENCE [LARGE SCALE GENOMIC DNA]</scope>
    <source>
        <strain evidence="4">CH2 X CH6</strain>
    </source>
</reference>
<organism evidence="3 4">
    <name type="scientific">Nematostella vectensis</name>
    <name type="common">Starlet sea anemone</name>
    <dbReference type="NCBI Taxonomy" id="45351"/>
    <lineage>
        <taxon>Eukaryota</taxon>
        <taxon>Metazoa</taxon>
        <taxon>Cnidaria</taxon>
        <taxon>Anthozoa</taxon>
        <taxon>Hexacorallia</taxon>
        <taxon>Actiniaria</taxon>
        <taxon>Edwardsiidae</taxon>
        <taxon>Nematostella</taxon>
    </lineage>
</organism>
<evidence type="ECO:0000313" key="3">
    <source>
        <dbReference type="EMBL" id="EDO32278.1"/>
    </source>
</evidence>